<organism evidence="2 3">
    <name type="scientific">Cirrhinus mrigala</name>
    <name type="common">Mrigala</name>
    <dbReference type="NCBI Taxonomy" id="683832"/>
    <lineage>
        <taxon>Eukaryota</taxon>
        <taxon>Metazoa</taxon>
        <taxon>Chordata</taxon>
        <taxon>Craniata</taxon>
        <taxon>Vertebrata</taxon>
        <taxon>Euteleostomi</taxon>
        <taxon>Actinopterygii</taxon>
        <taxon>Neopterygii</taxon>
        <taxon>Teleostei</taxon>
        <taxon>Ostariophysi</taxon>
        <taxon>Cypriniformes</taxon>
        <taxon>Cyprinidae</taxon>
        <taxon>Labeoninae</taxon>
        <taxon>Labeonini</taxon>
        <taxon>Cirrhinus</taxon>
    </lineage>
</organism>
<name>A0ABD0NQE4_CIRMR</name>
<feature type="non-terminal residue" evidence="2">
    <location>
        <position position="70"/>
    </location>
</feature>
<proteinExistence type="predicted"/>
<evidence type="ECO:0000313" key="3">
    <source>
        <dbReference type="Proteomes" id="UP001529510"/>
    </source>
</evidence>
<evidence type="ECO:0000256" key="1">
    <source>
        <dbReference type="SAM" id="MobiDB-lite"/>
    </source>
</evidence>
<sequence length="70" mass="7856">EILSLNGVSVASLDLGLMQSFFSQQELNLVIRREDNSSDDQSSVWPDCDLSEPDQPQPSHGNIHLEQWTT</sequence>
<gene>
    <name evidence="2" type="ORF">M9458_039680</name>
</gene>
<protein>
    <submittedName>
        <fullName evidence="2">Uncharacterized protein</fullName>
    </submittedName>
</protein>
<dbReference type="EMBL" id="JAMKFB020000020">
    <property type="protein sequence ID" value="KAL0163927.1"/>
    <property type="molecule type" value="Genomic_DNA"/>
</dbReference>
<feature type="region of interest" description="Disordered" evidence="1">
    <location>
        <begin position="33"/>
        <end position="70"/>
    </location>
</feature>
<evidence type="ECO:0000313" key="2">
    <source>
        <dbReference type="EMBL" id="KAL0163927.1"/>
    </source>
</evidence>
<dbReference type="AlphaFoldDB" id="A0ABD0NQE4"/>
<reference evidence="2 3" key="1">
    <citation type="submission" date="2024-05" db="EMBL/GenBank/DDBJ databases">
        <title>Genome sequencing and assembly of Indian major carp, Cirrhinus mrigala (Hamilton, 1822).</title>
        <authorList>
            <person name="Mohindra V."/>
            <person name="Chowdhury L.M."/>
            <person name="Lal K."/>
            <person name="Jena J.K."/>
        </authorList>
    </citation>
    <scope>NUCLEOTIDE SEQUENCE [LARGE SCALE GENOMIC DNA]</scope>
    <source>
        <strain evidence="2">CM1030</strain>
        <tissue evidence="2">Blood</tissue>
    </source>
</reference>
<feature type="non-terminal residue" evidence="2">
    <location>
        <position position="1"/>
    </location>
</feature>
<dbReference type="Proteomes" id="UP001529510">
    <property type="component" value="Unassembled WGS sequence"/>
</dbReference>
<accession>A0ABD0NQE4</accession>
<comment type="caution">
    <text evidence="2">The sequence shown here is derived from an EMBL/GenBank/DDBJ whole genome shotgun (WGS) entry which is preliminary data.</text>
</comment>
<keyword evidence="3" id="KW-1185">Reference proteome</keyword>